<dbReference type="AlphaFoldDB" id="A0A6S6SLI8"/>
<gene>
    <name evidence="4" type="ORF">HELGO_WM14200</name>
</gene>
<name>A0A6S6SLI8_9BACT</name>
<dbReference type="CDD" id="cd00118">
    <property type="entry name" value="LysM"/>
    <property type="match status" value="1"/>
</dbReference>
<dbReference type="SMART" id="SM00257">
    <property type="entry name" value="LysM"/>
    <property type="match status" value="2"/>
</dbReference>
<feature type="transmembrane region" description="Helical" evidence="2">
    <location>
        <begin position="38"/>
        <end position="56"/>
    </location>
</feature>
<proteinExistence type="predicted"/>
<dbReference type="Gene3D" id="3.10.350.10">
    <property type="entry name" value="LysM domain"/>
    <property type="match status" value="2"/>
</dbReference>
<dbReference type="EMBL" id="CACVAP010000043">
    <property type="protein sequence ID" value="CAA6804192.1"/>
    <property type="molecule type" value="Genomic_DNA"/>
</dbReference>
<evidence type="ECO:0000256" key="2">
    <source>
        <dbReference type="SAM" id="Phobius"/>
    </source>
</evidence>
<dbReference type="Pfam" id="PF01476">
    <property type="entry name" value="LysM"/>
    <property type="match status" value="2"/>
</dbReference>
<evidence type="ECO:0000313" key="4">
    <source>
        <dbReference type="EMBL" id="CAA6804192.1"/>
    </source>
</evidence>
<sequence>MEIVKRLEGSEPEEESFHFEEEYNEKTENKENNPKRPIFFPLLGVSAVIMLGYFGFKTFSTNSDTIDKSLQVTPMIENKEETKKVEVRKEELPKQEVKSNVQVHTVQEVFPTKKEPEPTKKVALYTEELAQELTPKTTPPKKEEVKNSTTLPITIQTTVASKKTEEKEITPVIEKVVEKPKVIVQKAIPEKIVAKKTIPKKVVEKKIKSTIVKRKPRIITIKKGDTLNLIAQRYYGNSMDFKRIIRANKSLRSAKSSLKLGQKIIVPYLPKNKTRRFVTVKSGYSLAYISKKFYGTIGKVQRIVDANPDIKNKKSTLRIGQKVYVPR</sequence>
<protein>
    <recommendedName>
        <fullName evidence="3">LysM domain-containing protein</fullName>
    </recommendedName>
</protein>
<dbReference type="InterPro" id="IPR036779">
    <property type="entry name" value="LysM_dom_sf"/>
</dbReference>
<keyword evidence="2" id="KW-0472">Membrane</keyword>
<accession>A0A6S6SLI8</accession>
<keyword evidence="2" id="KW-1133">Transmembrane helix</keyword>
<reference evidence="4" key="1">
    <citation type="submission" date="2020-01" db="EMBL/GenBank/DDBJ databases">
        <authorList>
            <person name="Meier V. D."/>
            <person name="Meier V D."/>
        </authorList>
    </citation>
    <scope>NUCLEOTIDE SEQUENCE</scope>
    <source>
        <strain evidence="4">HLG_WM_MAG_06</strain>
    </source>
</reference>
<evidence type="ECO:0000256" key="1">
    <source>
        <dbReference type="SAM" id="MobiDB-lite"/>
    </source>
</evidence>
<organism evidence="4">
    <name type="scientific">uncultured Sulfurovum sp</name>
    <dbReference type="NCBI Taxonomy" id="269237"/>
    <lineage>
        <taxon>Bacteria</taxon>
        <taxon>Pseudomonadati</taxon>
        <taxon>Campylobacterota</taxon>
        <taxon>Epsilonproteobacteria</taxon>
        <taxon>Campylobacterales</taxon>
        <taxon>Sulfurovaceae</taxon>
        <taxon>Sulfurovum</taxon>
        <taxon>environmental samples</taxon>
    </lineage>
</organism>
<feature type="domain" description="LysM" evidence="3">
    <location>
        <begin position="217"/>
        <end position="266"/>
    </location>
</feature>
<feature type="domain" description="LysM" evidence="3">
    <location>
        <begin position="276"/>
        <end position="325"/>
    </location>
</feature>
<feature type="region of interest" description="Disordered" evidence="1">
    <location>
        <begin position="1"/>
        <end position="32"/>
    </location>
</feature>
<evidence type="ECO:0000259" key="3">
    <source>
        <dbReference type="PROSITE" id="PS51782"/>
    </source>
</evidence>
<keyword evidence="2" id="KW-0812">Transmembrane</keyword>
<dbReference type="InterPro" id="IPR018392">
    <property type="entry name" value="LysM"/>
</dbReference>
<dbReference type="SUPFAM" id="SSF54106">
    <property type="entry name" value="LysM domain"/>
    <property type="match status" value="1"/>
</dbReference>
<dbReference type="PROSITE" id="PS51782">
    <property type="entry name" value="LYSM"/>
    <property type="match status" value="2"/>
</dbReference>